<sequence length="387" mass="43339">MPTNLPAEAQKKLAEYQAARRVEDKIRILEEALSLIPDHKGTEKMRRHLKTTLAKLRRELETRRTTKATRQDLFHVKKEGAAQVTLLGVANSGKSTILSTLTNAKPAVEAYQLTTVRPIPGMMIHNTVELQIVELPAVLTEELEETGFTSRSVAVARNSDLIAITLNGGGDITEQFRRIVSILDSYGIVLKRKRADVIIEKKDSGGIRLVTLGSFQGTQQDVKTLLHGLGIKHAVVKIYGDATLDDVEEQAIREAVYKRSMVIVGRADLIKEREKAEELKHMVSEYGLPITPFSILYKDRYASRIKETMFKSLEIIRIYTQKDGVTSNKPIVLHRGATVLELAQAIHREFAEKLQYARVWGKSVKIQGQQVGPSHVLEDGDIVEIHI</sequence>
<dbReference type="InterPro" id="IPR027417">
    <property type="entry name" value="P-loop_NTPase"/>
</dbReference>
<dbReference type="AlphaFoldDB" id="A0A833EB09"/>
<dbReference type="Gene3D" id="6.10.140.1070">
    <property type="match status" value="1"/>
</dbReference>
<dbReference type="InterPro" id="IPR012675">
    <property type="entry name" value="Beta-grasp_dom_sf"/>
</dbReference>
<dbReference type="Pfam" id="PF02824">
    <property type="entry name" value="TGS"/>
    <property type="match status" value="1"/>
</dbReference>
<dbReference type="InterPro" id="IPR012676">
    <property type="entry name" value="TGS-like"/>
</dbReference>
<dbReference type="PRINTS" id="PR00326">
    <property type="entry name" value="GTP1OBG"/>
</dbReference>
<protein>
    <submittedName>
        <fullName evidence="2">TGS domain-containing protein</fullName>
    </submittedName>
</protein>
<gene>
    <name evidence="2" type="ORF">EYH45_06575</name>
</gene>
<dbReference type="InterPro" id="IPR045001">
    <property type="entry name" value="DRG"/>
</dbReference>
<dbReference type="GO" id="GO:0005525">
    <property type="term" value="F:GTP binding"/>
    <property type="evidence" value="ECO:0007669"/>
    <property type="project" value="InterPro"/>
</dbReference>
<dbReference type="SUPFAM" id="SSF81271">
    <property type="entry name" value="TGS-like"/>
    <property type="match status" value="1"/>
</dbReference>
<dbReference type="CDD" id="cd01666">
    <property type="entry name" value="TGS_DRG"/>
    <property type="match status" value="1"/>
</dbReference>
<dbReference type="Gene3D" id="3.40.50.300">
    <property type="entry name" value="P-loop containing nucleotide triphosphate hydrolases"/>
    <property type="match status" value="1"/>
</dbReference>
<reference evidence="2" key="1">
    <citation type="journal article" date="2020" name="ISME J.">
        <title>Gammaproteobacteria mediating utilization of methyl-, sulfur- and petroleum organic compounds in deep ocean hydrothermal plumes.</title>
        <authorList>
            <person name="Zhou Z."/>
            <person name="Liu Y."/>
            <person name="Pan J."/>
            <person name="Cron B.R."/>
            <person name="Toner B.M."/>
            <person name="Anantharaman K."/>
            <person name="Breier J.A."/>
            <person name="Dick G.J."/>
            <person name="Li M."/>
        </authorList>
    </citation>
    <scope>NUCLEOTIDE SEQUENCE</scope>
    <source>
        <strain evidence="2">SZUA-1515</strain>
    </source>
</reference>
<evidence type="ECO:0000313" key="3">
    <source>
        <dbReference type="Proteomes" id="UP000608579"/>
    </source>
</evidence>
<comment type="caution">
    <text evidence="2">The sequence shown here is derived from an EMBL/GenBank/DDBJ whole genome shotgun (WGS) entry which is preliminary data.</text>
</comment>
<dbReference type="Proteomes" id="UP000608579">
    <property type="component" value="Unassembled WGS sequence"/>
</dbReference>
<dbReference type="Gene3D" id="3.10.20.30">
    <property type="match status" value="1"/>
</dbReference>
<dbReference type="PROSITE" id="PS51880">
    <property type="entry name" value="TGS"/>
    <property type="match status" value="1"/>
</dbReference>
<organism evidence="2 3">
    <name type="scientific">Caldiarchaeum subterraneum</name>
    <dbReference type="NCBI Taxonomy" id="311458"/>
    <lineage>
        <taxon>Archaea</taxon>
        <taxon>Nitrososphaerota</taxon>
        <taxon>Candidatus Caldarchaeales</taxon>
        <taxon>Candidatus Caldarchaeaceae</taxon>
        <taxon>Candidatus Caldarchaeum</taxon>
    </lineage>
</organism>
<accession>A0A833EB09</accession>
<dbReference type="Pfam" id="PF01926">
    <property type="entry name" value="MMR_HSR1"/>
    <property type="match status" value="1"/>
</dbReference>
<dbReference type="SUPFAM" id="SSF52540">
    <property type="entry name" value="P-loop containing nucleoside triphosphate hydrolases"/>
    <property type="match status" value="1"/>
</dbReference>
<evidence type="ECO:0000259" key="1">
    <source>
        <dbReference type="PROSITE" id="PS51880"/>
    </source>
</evidence>
<proteinExistence type="predicted"/>
<dbReference type="PANTHER" id="PTHR43127">
    <property type="entry name" value="DEVELOPMENTALLY-REGULATED GTP-BINDING PROTEIN 2"/>
    <property type="match status" value="1"/>
</dbReference>
<evidence type="ECO:0000313" key="2">
    <source>
        <dbReference type="EMBL" id="HIQ30210.1"/>
    </source>
</evidence>
<dbReference type="EMBL" id="DQVM01000124">
    <property type="protein sequence ID" value="HIQ30210.1"/>
    <property type="molecule type" value="Genomic_DNA"/>
</dbReference>
<name>A0A833EB09_CALS0</name>
<dbReference type="InterPro" id="IPR006073">
    <property type="entry name" value="GTP-bd"/>
</dbReference>
<dbReference type="GO" id="GO:0003924">
    <property type="term" value="F:GTPase activity"/>
    <property type="evidence" value="ECO:0007669"/>
    <property type="project" value="InterPro"/>
</dbReference>
<feature type="domain" description="TGS" evidence="1">
    <location>
        <begin position="314"/>
        <end position="387"/>
    </location>
</feature>
<dbReference type="InterPro" id="IPR004095">
    <property type="entry name" value="TGS"/>
</dbReference>